<evidence type="ECO:0000313" key="4">
    <source>
        <dbReference type="Proteomes" id="UP000784294"/>
    </source>
</evidence>
<evidence type="ECO:0000313" key="3">
    <source>
        <dbReference type="EMBL" id="VEL16134.1"/>
    </source>
</evidence>
<organism evidence="3 4">
    <name type="scientific">Protopolystoma xenopodis</name>
    <dbReference type="NCBI Taxonomy" id="117903"/>
    <lineage>
        <taxon>Eukaryota</taxon>
        <taxon>Metazoa</taxon>
        <taxon>Spiralia</taxon>
        <taxon>Lophotrochozoa</taxon>
        <taxon>Platyhelminthes</taxon>
        <taxon>Monogenea</taxon>
        <taxon>Polyopisthocotylea</taxon>
        <taxon>Polystomatidea</taxon>
        <taxon>Polystomatidae</taxon>
        <taxon>Protopolystoma</taxon>
    </lineage>
</organism>
<accession>A0A3S5CKL4</accession>
<comment type="caution">
    <text evidence="3">The sequence shown here is derived from an EMBL/GenBank/DDBJ whole genome shotgun (WGS) entry which is preliminary data.</text>
</comment>
<evidence type="ECO:0000256" key="1">
    <source>
        <dbReference type="SAM" id="MobiDB-lite"/>
    </source>
</evidence>
<protein>
    <submittedName>
        <fullName evidence="3">Uncharacterized protein</fullName>
    </submittedName>
</protein>
<keyword evidence="2" id="KW-0812">Transmembrane</keyword>
<keyword evidence="2" id="KW-0472">Membrane</keyword>
<proteinExistence type="predicted"/>
<dbReference type="AlphaFoldDB" id="A0A3S5CKL4"/>
<dbReference type="Proteomes" id="UP000784294">
    <property type="component" value="Unassembled WGS sequence"/>
</dbReference>
<evidence type="ECO:0000256" key="2">
    <source>
        <dbReference type="SAM" id="Phobius"/>
    </source>
</evidence>
<feature type="transmembrane region" description="Helical" evidence="2">
    <location>
        <begin position="20"/>
        <end position="37"/>
    </location>
</feature>
<feature type="region of interest" description="Disordered" evidence="1">
    <location>
        <begin position="42"/>
        <end position="70"/>
    </location>
</feature>
<dbReference type="EMBL" id="CAAALY010027264">
    <property type="protein sequence ID" value="VEL16134.1"/>
    <property type="molecule type" value="Genomic_DNA"/>
</dbReference>
<reference evidence="3" key="1">
    <citation type="submission" date="2018-11" db="EMBL/GenBank/DDBJ databases">
        <authorList>
            <consortium name="Pathogen Informatics"/>
        </authorList>
    </citation>
    <scope>NUCLEOTIDE SEQUENCE</scope>
</reference>
<feature type="compositionally biased region" description="Low complexity" evidence="1">
    <location>
        <begin position="46"/>
        <end position="58"/>
    </location>
</feature>
<name>A0A3S5CKL4_9PLAT</name>
<keyword evidence="2" id="KW-1133">Transmembrane helix</keyword>
<keyword evidence="4" id="KW-1185">Reference proteome</keyword>
<sequence>MCDPNYFSQLAASMDVLEMAVYLVFSLVNAVVCLILLPSRQHDDSAASARLPASSSRLGESAAREGGVAG</sequence>
<gene>
    <name evidence="3" type="ORF">PXEA_LOCUS9574</name>
</gene>